<organism evidence="1 2">
    <name type="scientific">Stenotrophomonas acidaminiphila</name>
    <dbReference type="NCBI Taxonomy" id="128780"/>
    <lineage>
        <taxon>Bacteria</taxon>
        <taxon>Pseudomonadati</taxon>
        <taxon>Pseudomonadota</taxon>
        <taxon>Gammaproteobacteria</taxon>
        <taxon>Lysobacterales</taxon>
        <taxon>Lysobacteraceae</taxon>
        <taxon>Stenotrophomonas</taxon>
    </lineage>
</organism>
<reference evidence="1 2" key="1">
    <citation type="journal article" date="2015" name="Genome Announc.">
        <title>Complete Genome Sequencing of Stenotrophomonas acidaminiphila ZAC14D2_NAIMI4_2, a Multidrug-Resistant Strain Isolated from Sediments of a Polluted River in Mexico, Uncovers New Antibiotic Resistance Genes and a Novel Class-II Lasso Peptide Biosynthesis Gene Cluster.</title>
        <authorList>
            <person name="Vinuesa P."/>
            <person name="Ochoa-Sanchez L.E."/>
        </authorList>
    </citation>
    <scope>NUCLEOTIDE SEQUENCE [LARGE SCALE GENOMIC DNA]</scope>
    <source>
        <strain evidence="1 2">ZAC14D2_NAIMI4_2</strain>
    </source>
</reference>
<keyword evidence="2" id="KW-1185">Reference proteome</keyword>
<dbReference type="EMBL" id="CP012900">
    <property type="protein sequence ID" value="ALJ30049.1"/>
    <property type="molecule type" value="Genomic_DNA"/>
</dbReference>
<dbReference type="AlphaFoldDB" id="A0A0S1B4S7"/>
<dbReference type="Pfam" id="PF11828">
    <property type="entry name" value="DUF3348"/>
    <property type="match status" value="1"/>
</dbReference>
<accession>A0A0S1B4S7</accession>
<evidence type="ECO:0000313" key="2">
    <source>
        <dbReference type="Proteomes" id="UP000061010"/>
    </source>
</evidence>
<dbReference type="PATRIC" id="fig|128780.6.peg.3766"/>
<protein>
    <recommendedName>
        <fullName evidence="3">DUF3348 domain-containing protein</fullName>
    </recommendedName>
</protein>
<dbReference type="KEGG" id="sacz:AOT14_37190"/>
<dbReference type="Proteomes" id="UP000061010">
    <property type="component" value="Chromosome"/>
</dbReference>
<evidence type="ECO:0008006" key="3">
    <source>
        <dbReference type="Google" id="ProtNLM"/>
    </source>
</evidence>
<sequence>MPDFSVRTMAKASTRAPVLGPAFIRLLARFGDADLPRTPPVLTERLAQWFDWNRAITLSRALDNRLPEAADGPGFDDAQEAECARLRRSLREAIDADVDLSAPRRKDASAAAVDPGYLPYRQHCLAMQRAMQAATGLLRGRLRDMLALQSPAKARLAEVDAVMEATLSPREQALLAVVPGLLGLHYQRLRDAALPESTGADAPDDTPATPAAGPWLARFRQDMRTALLAELEVRFHPIDGLLAALRTR</sequence>
<proteinExistence type="predicted"/>
<dbReference type="InterPro" id="IPR021783">
    <property type="entry name" value="DUF3348"/>
</dbReference>
<gene>
    <name evidence="1" type="ORF">AOT14_37190</name>
</gene>
<evidence type="ECO:0000313" key="1">
    <source>
        <dbReference type="EMBL" id="ALJ30049.1"/>
    </source>
</evidence>
<name>A0A0S1B4S7_9GAMM</name>